<sequence length="304" mass="34264">MPTTNNPDQEQEQFSILPVEIKAFKPTPIFVTLSQTLLCHSEPLALQIGIPCPVKQLINDKGLQLRSIGNELRRCICVLITKSCIFTTPITFKFIPNNKREKHSRRDRSHKWRTGRKDRRAANCWVIITMQDPKSDKEFFKVLFNGGLRPAPRYLETGQLQDLQQALTSQLNGLDLQRKGPILDLQEEEEEEEEEEYDGYKCISAMVGQDGPAPPTIDEDESPPPAPDTPPEGLELHNHLFLTLTPLPSPPLISSPSDHIGSAHPPRTLLVGLRLVSLNCPLNLLTPPFFFLQNFLPQTAPLRC</sequence>
<proteinExistence type="predicted"/>
<dbReference type="AlphaFoldDB" id="A0A2S4UGU8"/>
<reference evidence="2 3" key="1">
    <citation type="submission" date="2017-12" db="EMBL/GenBank/DDBJ databases">
        <title>Gene loss provides genomic basis for host adaptation in cereal stripe rust fungi.</title>
        <authorList>
            <person name="Xia C."/>
        </authorList>
    </citation>
    <scope>NUCLEOTIDE SEQUENCE [LARGE SCALE GENOMIC DNA]</scope>
    <source>
        <strain evidence="2 3">93TX-2</strain>
    </source>
</reference>
<dbReference type="Proteomes" id="UP000238274">
    <property type="component" value="Unassembled WGS sequence"/>
</dbReference>
<gene>
    <name evidence="2" type="ORF">PSHT_15100</name>
</gene>
<keyword evidence="3" id="KW-1185">Reference proteome</keyword>
<accession>A0A2S4UGU8</accession>
<dbReference type="VEuPathDB" id="FungiDB:PSTT_06675"/>
<dbReference type="VEuPathDB" id="FungiDB:PSHT_15100"/>
<feature type="region of interest" description="Disordered" evidence="1">
    <location>
        <begin position="208"/>
        <end position="234"/>
    </location>
</feature>
<evidence type="ECO:0000256" key="1">
    <source>
        <dbReference type="SAM" id="MobiDB-lite"/>
    </source>
</evidence>
<reference evidence="3" key="2">
    <citation type="journal article" date="2018" name="BMC Genomics">
        <title>Genomic insights into host adaptation between the wheat stripe rust pathogen (Puccinia striiformis f. sp. tritici) and the barley stripe rust pathogen (Puccinia striiformis f. sp. hordei).</title>
        <authorList>
            <person name="Xia C."/>
            <person name="Wang M."/>
            <person name="Yin C."/>
            <person name="Cornejo O.E."/>
            <person name="Hulbert S.H."/>
            <person name="Chen X."/>
        </authorList>
    </citation>
    <scope>NUCLEOTIDE SEQUENCE [LARGE SCALE GENOMIC DNA]</scope>
    <source>
        <strain evidence="3">93TX-2</strain>
    </source>
</reference>
<dbReference type="EMBL" id="PKSM01000367">
    <property type="protein sequence ID" value="POV96499.1"/>
    <property type="molecule type" value="Genomic_DNA"/>
</dbReference>
<protein>
    <submittedName>
        <fullName evidence="2">Uncharacterized protein</fullName>
    </submittedName>
</protein>
<evidence type="ECO:0000313" key="3">
    <source>
        <dbReference type="Proteomes" id="UP000238274"/>
    </source>
</evidence>
<feature type="non-terminal residue" evidence="2">
    <location>
        <position position="304"/>
    </location>
</feature>
<dbReference type="OrthoDB" id="3357813at2759"/>
<organism evidence="2 3">
    <name type="scientific">Puccinia striiformis</name>
    <dbReference type="NCBI Taxonomy" id="27350"/>
    <lineage>
        <taxon>Eukaryota</taxon>
        <taxon>Fungi</taxon>
        <taxon>Dikarya</taxon>
        <taxon>Basidiomycota</taxon>
        <taxon>Pucciniomycotina</taxon>
        <taxon>Pucciniomycetes</taxon>
        <taxon>Pucciniales</taxon>
        <taxon>Pucciniaceae</taxon>
        <taxon>Puccinia</taxon>
    </lineage>
</organism>
<comment type="caution">
    <text evidence="2">The sequence shown here is derived from an EMBL/GenBank/DDBJ whole genome shotgun (WGS) entry which is preliminary data.</text>
</comment>
<reference evidence="3" key="3">
    <citation type="journal article" date="2018" name="Mol. Plant Microbe Interact.">
        <title>Genome sequence resources for the wheat stripe rust pathogen (Puccinia striiformis f. sp. tritici) and the barley stripe rust pathogen (Puccinia striiformis f. sp. hordei).</title>
        <authorList>
            <person name="Xia C."/>
            <person name="Wang M."/>
            <person name="Yin C."/>
            <person name="Cornejo O.E."/>
            <person name="Hulbert S.H."/>
            <person name="Chen X."/>
        </authorList>
    </citation>
    <scope>NUCLEOTIDE SEQUENCE [LARGE SCALE GENOMIC DNA]</scope>
    <source>
        <strain evidence="3">93TX-2</strain>
    </source>
</reference>
<evidence type="ECO:0000313" key="2">
    <source>
        <dbReference type="EMBL" id="POV96499.1"/>
    </source>
</evidence>
<name>A0A2S4UGU8_9BASI</name>